<dbReference type="EnsemblProtists" id="PYU1_T014340">
    <property type="protein sequence ID" value="PYU1_T014340"/>
    <property type="gene ID" value="PYU1_G014310"/>
</dbReference>
<dbReference type="GO" id="GO:0016485">
    <property type="term" value="P:protein processing"/>
    <property type="evidence" value="ECO:0007669"/>
    <property type="project" value="TreeGrafter"/>
</dbReference>
<dbReference type="AlphaFoldDB" id="K3XAU1"/>
<dbReference type="VEuPathDB" id="FungiDB:PYU1_G014310"/>
<keyword evidence="9" id="KW-0496">Mitochondrion</keyword>
<organism evidence="11 12">
    <name type="scientific">Globisporangium ultimum (strain ATCC 200006 / CBS 805.95 / DAOM BR144)</name>
    <name type="common">Pythium ultimum</name>
    <dbReference type="NCBI Taxonomy" id="431595"/>
    <lineage>
        <taxon>Eukaryota</taxon>
        <taxon>Sar</taxon>
        <taxon>Stramenopiles</taxon>
        <taxon>Oomycota</taxon>
        <taxon>Peronosporomycetes</taxon>
        <taxon>Pythiales</taxon>
        <taxon>Pythiaceae</taxon>
        <taxon>Globisporangium</taxon>
    </lineage>
</organism>
<dbReference type="FunCoup" id="K3XAU1">
    <property type="interactions" value="278"/>
</dbReference>
<feature type="domain" description="Peptidase M16C associated" evidence="10">
    <location>
        <begin position="537"/>
        <end position="794"/>
    </location>
</feature>
<sequence length="1067" mass="118609">MLRRGLSASKRGVAHAHALRQATTAASSAVPRRLFSAAATQSQSPQLKRGDGCKALQVGDVYHNFELKRVATVPEYNIDALELEHVRTKAQYLHIEAKDSNNVFAVMFRTPPASSNGVPHILEHTVLCGSQKFPVRDPFFNMIKRSLNTYMNALTGYDHTMYPFSTTNEKDWKNLLAVYLDAAFFPNLHKYDFLQEGHRLEIAESEGAGGEGESELVYKGVVFNEMKGVMSDSNNIFGTRLQQKLLDGTIYGHVSGGDPSHIPELTYEELRAFHAKHYHPSNACFYSYGDLPLTDHLQYLDEQILHKFEYRADSAATRVDSAPFDIFKADKTKPTELQVIEGPSSNMTAGEVDPNTKFCMSKFVNIASTDPFDTFVMRIVGYLLTNGPSSPLYKALIDSNLAQDFSIGTGFDTSTYYSTFGVGVEGIEGESSIPAIQEAVQKAYEEVLEHGFEKERVDGLLHQLELSLKHIVGNFGLTLMHGSSSVWTHRGGLIENLQLNPILTKLDEEMKRDPRFLESYVRDYIMANDTKEVHLLMKPKESYVEDQELRERQTLAALLSEKTNADLDRIAHIARELEKHQQKPQPVDCLPTLTLADIPLKEERNFDFVDVHPIGKSGTNVEFVRVPTTNEISYLRLMFDITDSLPLTYQLYLPLFTTVFGSLGTSQLPYDVLPTVIQNCSGGISCSAISNPSLVDAQNASKQSVLLGSMCLPHKIDETLQILYSLMTDTQFLQPENLNQLRILIQMSAANASNSISSSGASLASTRSRLGLTHSGVYHELYGGLTQIEQLQKWSQCSDDELRELAVILQEIAQLVFVPQNLRLSVVTEEKLRTQVAGALEKHLLTPLEANAPSISPRTGSLLASDPFVVPSLASSKSYFGFPISVNFNVKTMPSVSFAHPDHVPLSVLAQMMSSCYLHQQVREQGGAYGSGVSQGEGYFSLSSHYDPNTWKTLTAYDNTLKWAADGSFSDRDVQEALLSIFSSIDAPKTPSSTGRMTFLRGITNEMRQARREQYLQLQRRDLVDVAQKYFVAPAQMAGNTVIVGKEGAMKEFEDRGFAVKQFSTSA</sequence>
<evidence type="ECO:0000256" key="3">
    <source>
        <dbReference type="ARBA" id="ARBA00007575"/>
    </source>
</evidence>
<evidence type="ECO:0000256" key="8">
    <source>
        <dbReference type="ARBA" id="ARBA00023049"/>
    </source>
</evidence>
<evidence type="ECO:0000259" key="10">
    <source>
        <dbReference type="SMART" id="SM01264"/>
    </source>
</evidence>
<keyword evidence="6" id="KW-0378">Hydrolase</keyword>
<reference evidence="11" key="3">
    <citation type="submission" date="2015-02" db="UniProtKB">
        <authorList>
            <consortium name="EnsemblProtists"/>
        </authorList>
    </citation>
    <scope>IDENTIFICATION</scope>
    <source>
        <strain evidence="11">DAOM BR144</strain>
    </source>
</reference>
<proteinExistence type="inferred from homology"/>
<name>K3XAU1_GLOUD</name>
<dbReference type="OMA" id="NYLYYIR"/>
<evidence type="ECO:0000313" key="11">
    <source>
        <dbReference type="EnsemblProtists" id="PYU1_T014340"/>
    </source>
</evidence>
<comment type="cofactor">
    <cofactor evidence="1">
        <name>Zn(2+)</name>
        <dbReference type="ChEBI" id="CHEBI:29105"/>
    </cofactor>
</comment>
<comment type="subcellular location">
    <subcellularLocation>
        <location evidence="2">Mitochondrion</location>
    </subcellularLocation>
</comment>
<evidence type="ECO:0000256" key="6">
    <source>
        <dbReference type="ARBA" id="ARBA00022801"/>
    </source>
</evidence>
<evidence type="ECO:0000256" key="4">
    <source>
        <dbReference type="ARBA" id="ARBA00022670"/>
    </source>
</evidence>
<dbReference type="InParanoid" id="K3XAU1"/>
<reference evidence="12" key="1">
    <citation type="journal article" date="2010" name="Genome Biol.">
        <title>Genome sequence of the necrotrophic plant pathogen Pythium ultimum reveals original pathogenicity mechanisms and effector repertoire.</title>
        <authorList>
            <person name="Levesque C.A."/>
            <person name="Brouwer H."/>
            <person name="Cano L."/>
            <person name="Hamilton J.P."/>
            <person name="Holt C."/>
            <person name="Huitema E."/>
            <person name="Raffaele S."/>
            <person name="Robideau G.P."/>
            <person name="Thines M."/>
            <person name="Win J."/>
            <person name="Zerillo M.M."/>
            <person name="Beakes G.W."/>
            <person name="Boore J.L."/>
            <person name="Busam D."/>
            <person name="Dumas B."/>
            <person name="Ferriera S."/>
            <person name="Fuerstenberg S.I."/>
            <person name="Gachon C.M."/>
            <person name="Gaulin E."/>
            <person name="Govers F."/>
            <person name="Grenville-Briggs L."/>
            <person name="Horner N."/>
            <person name="Hostetler J."/>
            <person name="Jiang R.H."/>
            <person name="Johnson J."/>
            <person name="Krajaejun T."/>
            <person name="Lin H."/>
            <person name="Meijer H.J."/>
            <person name="Moore B."/>
            <person name="Morris P."/>
            <person name="Phuntmart V."/>
            <person name="Puiu D."/>
            <person name="Shetty J."/>
            <person name="Stajich J.E."/>
            <person name="Tripathy S."/>
            <person name="Wawra S."/>
            <person name="van West P."/>
            <person name="Whitty B.R."/>
            <person name="Coutinho P.M."/>
            <person name="Henrissat B."/>
            <person name="Martin F."/>
            <person name="Thomas P.D."/>
            <person name="Tyler B.M."/>
            <person name="De Vries R.P."/>
            <person name="Kamoun S."/>
            <person name="Yandell M."/>
            <person name="Tisserat N."/>
            <person name="Buell C.R."/>
        </authorList>
    </citation>
    <scope>NUCLEOTIDE SEQUENCE</scope>
    <source>
        <strain evidence="12">DAOM:BR144</strain>
    </source>
</reference>
<evidence type="ECO:0000256" key="1">
    <source>
        <dbReference type="ARBA" id="ARBA00001947"/>
    </source>
</evidence>
<dbReference type="PANTHER" id="PTHR43016:SF13">
    <property type="entry name" value="PRESEQUENCE PROTEASE, MITOCHONDRIAL"/>
    <property type="match status" value="1"/>
</dbReference>
<keyword evidence="4" id="KW-0645">Protease</keyword>
<dbReference type="Pfam" id="PF08367">
    <property type="entry name" value="M16C_assoc"/>
    <property type="match status" value="1"/>
</dbReference>
<dbReference type="Pfam" id="PF05193">
    <property type="entry name" value="Peptidase_M16_C"/>
    <property type="match status" value="1"/>
</dbReference>
<dbReference type="SUPFAM" id="SSF63411">
    <property type="entry name" value="LuxS/MPP-like metallohydrolase"/>
    <property type="match status" value="4"/>
</dbReference>
<dbReference type="FunFam" id="3.30.830.10:FF:000013">
    <property type="entry name" value="Mitochondrial presequence protease"/>
    <property type="match status" value="1"/>
</dbReference>
<dbReference type="PANTHER" id="PTHR43016">
    <property type="entry name" value="PRESEQUENCE PROTEASE"/>
    <property type="match status" value="1"/>
</dbReference>
<accession>K3XAU1</accession>
<dbReference type="Pfam" id="PF22516">
    <property type="entry name" value="PreP_C"/>
    <property type="match status" value="1"/>
</dbReference>
<evidence type="ECO:0000256" key="2">
    <source>
        <dbReference type="ARBA" id="ARBA00004173"/>
    </source>
</evidence>
<evidence type="ECO:0000256" key="9">
    <source>
        <dbReference type="ARBA" id="ARBA00023128"/>
    </source>
</evidence>
<dbReference type="GO" id="GO:0046872">
    <property type="term" value="F:metal ion binding"/>
    <property type="evidence" value="ECO:0007669"/>
    <property type="project" value="UniProtKB-KW"/>
</dbReference>
<evidence type="ECO:0000256" key="7">
    <source>
        <dbReference type="ARBA" id="ARBA00022833"/>
    </source>
</evidence>
<dbReference type="HOGENOM" id="CLU_009165_1_0_1"/>
<dbReference type="InterPro" id="IPR055130">
    <property type="entry name" value="PreP_C"/>
</dbReference>
<dbReference type="InterPro" id="IPR013578">
    <property type="entry name" value="Peptidase_M16C_assoc"/>
</dbReference>
<evidence type="ECO:0000256" key="5">
    <source>
        <dbReference type="ARBA" id="ARBA00022723"/>
    </source>
</evidence>
<dbReference type="FunFam" id="3.30.830.10:FF:000057">
    <property type="entry name" value="Pitrilysin-like metalloprotease"/>
    <property type="match status" value="1"/>
</dbReference>
<dbReference type="EMBL" id="GL376566">
    <property type="status" value="NOT_ANNOTATED_CDS"/>
    <property type="molecule type" value="Genomic_DNA"/>
</dbReference>
<comment type="similarity">
    <text evidence="3">Belongs to the peptidase M16 family. PreP subfamily.</text>
</comment>
<evidence type="ECO:0000313" key="12">
    <source>
        <dbReference type="Proteomes" id="UP000019132"/>
    </source>
</evidence>
<keyword evidence="7" id="KW-0862">Zinc</keyword>
<dbReference type="eggNOG" id="KOG2019">
    <property type="taxonomic scope" value="Eukaryota"/>
</dbReference>
<dbReference type="GO" id="GO:0004222">
    <property type="term" value="F:metalloendopeptidase activity"/>
    <property type="evidence" value="ECO:0007669"/>
    <property type="project" value="TreeGrafter"/>
</dbReference>
<dbReference type="InterPro" id="IPR011765">
    <property type="entry name" value="Pept_M16_N"/>
</dbReference>
<dbReference type="InterPro" id="IPR011249">
    <property type="entry name" value="Metalloenz_LuxS/M16"/>
</dbReference>
<reference evidence="12" key="2">
    <citation type="submission" date="2010-04" db="EMBL/GenBank/DDBJ databases">
        <authorList>
            <person name="Buell R."/>
            <person name="Hamilton J."/>
            <person name="Hostetler J."/>
        </authorList>
    </citation>
    <scope>NUCLEOTIDE SEQUENCE [LARGE SCALE GENOMIC DNA]</scope>
    <source>
        <strain evidence="12">DAOM:BR144</strain>
    </source>
</reference>
<dbReference type="InterPro" id="IPR007863">
    <property type="entry name" value="Peptidase_M16_C"/>
</dbReference>
<keyword evidence="12" id="KW-1185">Reference proteome</keyword>
<keyword evidence="8" id="KW-0482">Metalloprotease</keyword>
<dbReference type="STRING" id="431595.K3XAU1"/>
<dbReference type="GO" id="GO:0005739">
    <property type="term" value="C:mitochondrion"/>
    <property type="evidence" value="ECO:0007669"/>
    <property type="project" value="UniProtKB-SubCell"/>
</dbReference>
<dbReference type="Gene3D" id="3.30.830.10">
    <property type="entry name" value="Metalloenzyme, LuxS/M16 peptidase-like"/>
    <property type="match status" value="4"/>
</dbReference>
<protein>
    <recommendedName>
        <fullName evidence="10">Peptidase M16C associated domain-containing protein</fullName>
    </recommendedName>
</protein>
<dbReference type="Pfam" id="PF00675">
    <property type="entry name" value="Peptidase_M16"/>
    <property type="match status" value="1"/>
</dbReference>
<dbReference type="Proteomes" id="UP000019132">
    <property type="component" value="Unassembled WGS sequence"/>
</dbReference>
<keyword evidence="5" id="KW-0479">Metal-binding</keyword>
<dbReference type="SMART" id="SM01264">
    <property type="entry name" value="M16C_associated"/>
    <property type="match status" value="1"/>
</dbReference>
<dbReference type="FunFam" id="3.30.830.10:FF:000009">
    <property type="entry name" value="Presequence protease, mitochondrial"/>
    <property type="match status" value="1"/>
</dbReference>